<dbReference type="NCBIfam" id="NF006886">
    <property type="entry name" value="PRK09376.1"/>
    <property type="match status" value="1"/>
</dbReference>
<dbReference type="RefSeq" id="WP_150150499.1">
    <property type="nucleotide sequence ID" value="NZ_VTCY01000028.1"/>
</dbReference>
<dbReference type="GO" id="GO:0005524">
    <property type="term" value="F:ATP binding"/>
    <property type="evidence" value="ECO:0007669"/>
    <property type="project" value="UniProtKB-KW"/>
</dbReference>
<feature type="domain" description="Rho RNA-BD" evidence="11">
    <location>
        <begin position="56"/>
        <end position="131"/>
    </location>
</feature>
<dbReference type="InterPro" id="IPR004665">
    <property type="entry name" value="Term_rho"/>
</dbReference>
<evidence type="ECO:0000256" key="5">
    <source>
        <dbReference type="ARBA" id="ARBA00022840"/>
    </source>
</evidence>
<keyword evidence="7" id="KW-0805">Transcription regulation</keyword>
<feature type="non-terminal residue" evidence="12">
    <location>
        <position position="1"/>
    </location>
</feature>
<keyword evidence="3" id="KW-0378">Hydrolase</keyword>
<keyword evidence="8" id="KW-0804">Transcription</keyword>
<dbReference type="CDD" id="cd04459">
    <property type="entry name" value="Rho_CSD"/>
    <property type="match status" value="1"/>
</dbReference>
<dbReference type="Gene3D" id="3.40.50.300">
    <property type="entry name" value="P-loop containing nucleotide triphosphate hydrolases"/>
    <property type="match status" value="1"/>
</dbReference>
<dbReference type="GO" id="GO:0008186">
    <property type="term" value="F:ATP-dependent activity, acting on RNA"/>
    <property type="evidence" value="ECO:0007669"/>
    <property type="project" value="UniProtKB-UniRule"/>
</dbReference>
<protein>
    <recommendedName>
        <fullName evidence="9">Transcription termination factor Rho</fullName>
        <ecNumber evidence="9">3.6.4.-</ecNumber>
    </recommendedName>
</protein>
<dbReference type="PROSITE" id="PS51856">
    <property type="entry name" value="RHO_RNA_BD"/>
    <property type="match status" value="1"/>
</dbReference>
<dbReference type="GO" id="GO:0016787">
    <property type="term" value="F:hydrolase activity"/>
    <property type="evidence" value="ECO:0007669"/>
    <property type="project" value="UniProtKB-KW"/>
</dbReference>
<dbReference type="InterPro" id="IPR011113">
    <property type="entry name" value="Rho_RNA-bd"/>
</dbReference>
<dbReference type="InterPro" id="IPR036269">
    <property type="entry name" value="Rho_N_sf"/>
</dbReference>
<keyword evidence="2" id="KW-0547">Nucleotide-binding</keyword>
<keyword evidence="6 10" id="KW-0694">RNA-binding</keyword>
<dbReference type="PANTHER" id="PTHR46425">
    <property type="entry name" value="TRANSCRIPTION TERMINATION FACTOR RHO"/>
    <property type="match status" value="1"/>
</dbReference>
<sequence length="429" mass="47739">TPSEGGRVLNLCELKQKSTEELLVTAEELGVVSNGRMLKQEIIFQLMKRVISEGGIAIGGGVVETLPDGFGFLRSAKANYAASSDDIYISAGQIKKFNLRTGDIVSGEIRAPGEKERYFTLVKAYSINYTEIGKLQRYVHFDDLIPLYPEERILLECKESFGGEKKDISMRAIDIIAPLGKGQRALIVAPPRVGKTVILQQIAHSIAMNHPNMELIVLLIGERPEEVTDMLRSVKGEVVSSTFDEPAYRHVQLAEIVIERAKRMVEHKKEVVILLDSITRLARAYNEVMPSSGKVLTGGVDSNALQRPKRFFGAARNIENGGSLTIIATALIETGSKMDEVIFEEFKGTGNCEIILDRKIADKRIYPAIDISKSGTRKEDMLIESAFLKKVWLLRRLLSAMGPVEAMEFLRDKLSIAKDNNDFFEMMNS</sequence>
<evidence type="ECO:0000256" key="4">
    <source>
        <dbReference type="ARBA" id="ARBA00022806"/>
    </source>
</evidence>
<proteinExistence type="inferred from homology"/>
<evidence type="ECO:0000259" key="11">
    <source>
        <dbReference type="PROSITE" id="PS51856"/>
    </source>
</evidence>
<accession>A0A643CK39</accession>
<comment type="similarity">
    <text evidence="10">Belongs to the Rho family.</text>
</comment>
<dbReference type="SUPFAM" id="SSF50249">
    <property type="entry name" value="Nucleic acid-binding proteins"/>
    <property type="match status" value="1"/>
</dbReference>
<keyword evidence="4" id="KW-0347">Helicase</keyword>
<dbReference type="AlphaFoldDB" id="A0A643CK39"/>
<organism evidence="12">
    <name type="scientific">Anaplasma marginale</name>
    <dbReference type="NCBI Taxonomy" id="770"/>
    <lineage>
        <taxon>Bacteria</taxon>
        <taxon>Pseudomonadati</taxon>
        <taxon>Pseudomonadota</taxon>
        <taxon>Alphaproteobacteria</taxon>
        <taxon>Rickettsiales</taxon>
        <taxon>Anaplasmataceae</taxon>
        <taxon>Anaplasma</taxon>
    </lineage>
</organism>
<dbReference type="Pfam" id="PF07497">
    <property type="entry name" value="Rho_RNA_bind"/>
    <property type="match status" value="1"/>
</dbReference>
<dbReference type="SUPFAM" id="SSF68912">
    <property type="entry name" value="Rho N-terminal domain-like"/>
    <property type="match status" value="1"/>
</dbReference>
<gene>
    <name evidence="12" type="ORF">FY207_05185</name>
</gene>
<dbReference type="EMBL" id="VTCY01000028">
    <property type="protein sequence ID" value="KAB0450559.1"/>
    <property type="molecule type" value="Genomic_DNA"/>
</dbReference>
<dbReference type="Pfam" id="PF07498">
    <property type="entry name" value="Rho_N"/>
    <property type="match status" value="1"/>
</dbReference>
<dbReference type="InterPro" id="IPR012340">
    <property type="entry name" value="NA-bd_OB-fold"/>
</dbReference>
<dbReference type="GO" id="GO:0004386">
    <property type="term" value="F:helicase activity"/>
    <property type="evidence" value="ECO:0007669"/>
    <property type="project" value="UniProtKB-UniRule"/>
</dbReference>
<evidence type="ECO:0000256" key="9">
    <source>
        <dbReference type="NCBIfam" id="TIGR00767"/>
    </source>
</evidence>
<dbReference type="Gene3D" id="2.40.50.140">
    <property type="entry name" value="Nucleic acid-binding proteins"/>
    <property type="match status" value="1"/>
</dbReference>
<dbReference type="SMART" id="SM00357">
    <property type="entry name" value="CSP"/>
    <property type="match status" value="1"/>
</dbReference>
<keyword evidence="1" id="KW-0806">Transcription termination</keyword>
<dbReference type="HAMAP" id="MF_01884">
    <property type="entry name" value="Rho"/>
    <property type="match status" value="1"/>
</dbReference>
<dbReference type="GO" id="GO:0005829">
    <property type="term" value="C:cytosol"/>
    <property type="evidence" value="ECO:0007669"/>
    <property type="project" value="UniProtKB-ARBA"/>
</dbReference>
<comment type="caution">
    <text evidence="12">The sequence shown here is derived from an EMBL/GenBank/DDBJ whole genome shotgun (WGS) entry which is preliminary data.</text>
</comment>
<dbReference type="InterPro" id="IPR041703">
    <property type="entry name" value="Rho_factor_ATP-bd"/>
</dbReference>
<dbReference type="Pfam" id="PF00006">
    <property type="entry name" value="ATP-synt_ab"/>
    <property type="match status" value="1"/>
</dbReference>
<dbReference type="InterPro" id="IPR000194">
    <property type="entry name" value="ATPase_F1/V1/A1_a/bsu_nucl-bd"/>
</dbReference>
<dbReference type="SMART" id="SM00382">
    <property type="entry name" value="AAA"/>
    <property type="match status" value="1"/>
</dbReference>
<dbReference type="InterPro" id="IPR003593">
    <property type="entry name" value="AAA+_ATPase"/>
</dbReference>
<dbReference type="InterPro" id="IPR011129">
    <property type="entry name" value="CSD"/>
</dbReference>
<evidence type="ECO:0000256" key="3">
    <source>
        <dbReference type="ARBA" id="ARBA00022801"/>
    </source>
</evidence>
<dbReference type="GO" id="GO:0006353">
    <property type="term" value="P:DNA-templated transcription termination"/>
    <property type="evidence" value="ECO:0007669"/>
    <property type="project" value="UniProtKB-UniRule"/>
</dbReference>
<dbReference type="InterPro" id="IPR011112">
    <property type="entry name" value="Rho-like_N"/>
</dbReference>
<evidence type="ECO:0000313" key="12">
    <source>
        <dbReference type="EMBL" id="KAB0450559.1"/>
    </source>
</evidence>
<evidence type="ECO:0000256" key="10">
    <source>
        <dbReference type="PROSITE-ProRule" id="PRU01203"/>
    </source>
</evidence>
<evidence type="ECO:0000256" key="2">
    <source>
        <dbReference type="ARBA" id="ARBA00022741"/>
    </source>
</evidence>
<dbReference type="CDD" id="cd01128">
    <property type="entry name" value="rho_factor_C"/>
    <property type="match status" value="1"/>
</dbReference>
<dbReference type="NCBIfam" id="TIGR00767">
    <property type="entry name" value="rho"/>
    <property type="match status" value="1"/>
</dbReference>
<reference evidence="12" key="1">
    <citation type="submission" date="2019-08" db="EMBL/GenBank/DDBJ databases">
        <authorList>
            <person name="Amaro Estrada I."/>
            <person name="Quiroz Castaneda R.E."/>
            <person name="Martinez Ocampo F."/>
            <person name="Rodriguez Camarillo S.D."/>
        </authorList>
    </citation>
    <scope>NUCLEOTIDE SEQUENCE</scope>
    <source>
        <strain evidence="12">MEX-30-184-02</strain>
    </source>
</reference>
<keyword evidence="5" id="KW-0067">ATP-binding</keyword>
<dbReference type="InterPro" id="IPR027417">
    <property type="entry name" value="P-loop_NTPase"/>
</dbReference>
<name>A0A643CK39_ANAMA</name>
<evidence type="ECO:0000256" key="6">
    <source>
        <dbReference type="ARBA" id="ARBA00022884"/>
    </source>
</evidence>
<evidence type="ECO:0000256" key="1">
    <source>
        <dbReference type="ARBA" id="ARBA00022472"/>
    </source>
</evidence>
<dbReference type="EC" id="3.6.4.-" evidence="9"/>
<dbReference type="SMART" id="SM00959">
    <property type="entry name" value="Rho_N"/>
    <property type="match status" value="1"/>
</dbReference>
<evidence type="ECO:0000256" key="7">
    <source>
        <dbReference type="ARBA" id="ARBA00023015"/>
    </source>
</evidence>
<dbReference type="PANTHER" id="PTHR46425:SF1">
    <property type="entry name" value="TRANSCRIPTION TERMINATION FACTOR RHO"/>
    <property type="match status" value="1"/>
</dbReference>
<dbReference type="Gene3D" id="1.10.720.10">
    <property type="match status" value="1"/>
</dbReference>
<dbReference type="SUPFAM" id="SSF52540">
    <property type="entry name" value="P-loop containing nucleoside triphosphate hydrolases"/>
    <property type="match status" value="1"/>
</dbReference>
<evidence type="ECO:0000256" key="8">
    <source>
        <dbReference type="ARBA" id="ARBA00023163"/>
    </source>
</evidence>
<dbReference type="GO" id="GO:0003723">
    <property type="term" value="F:RNA binding"/>
    <property type="evidence" value="ECO:0007669"/>
    <property type="project" value="UniProtKB-UniRule"/>
</dbReference>